<evidence type="ECO:0000313" key="18">
    <source>
        <dbReference type="Proteomes" id="UP000464675"/>
    </source>
</evidence>
<evidence type="ECO:0000256" key="10">
    <source>
        <dbReference type="PROSITE-ProRule" id="PRU10061"/>
    </source>
</evidence>
<evidence type="ECO:0000256" key="9">
    <source>
        <dbReference type="ARBA" id="ARBA00023326"/>
    </source>
</evidence>
<dbReference type="PROSITE" id="PS51760">
    <property type="entry name" value="GH10_2"/>
    <property type="match status" value="1"/>
</dbReference>
<dbReference type="RefSeq" id="WP_161859502.1">
    <property type="nucleotide sequence ID" value="NZ_CP047491.1"/>
</dbReference>
<dbReference type="PANTHER" id="PTHR31490">
    <property type="entry name" value="GLYCOSYL HYDROLASE"/>
    <property type="match status" value="1"/>
</dbReference>
<organism evidence="16 19">
    <name type="scientific">Microbulbifer hydrolyticus</name>
    <dbReference type="NCBI Taxonomy" id="48074"/>
    <lineage>
        <taxon>Bacteria</taxon>
        <taxon>Pseudomonadati</taxon>
        <taxon>Pseudomonadota</taxon>
        <taxon>Gammaproteobacteria</taxon>
        <taxon>Cellvibrionales</taxon>
        <taxon>Microbulbiferaceae</taxon>
        <taxon>Microbulbifer</taxon>
    </lineage>
</organism>
<feature type="domain" description="GH10" evidence="15">
    <location>
        <begin position="122"/>
        <end position="412"/>
    </location>
</feature>
<dbReference type="InterPro" id="IPR044846">
    <property type="entry name" value="GH10"/>
</dbReference>
<dbReference type="Gene3D" id="2.60.40.10">
    <property type="entry name" value="Immunoglobulins"/>
    <property type="match status" value="1"/>
</dbReference>
<dbReference type="InterPro" id="IPR003305">
    <property type="entry name" value="CenC_carb-bd"/>
</dbReference>
<feature type="domain" description="CBM6" evidence="14">
    <location>
        <begin position="420"/>
        <end position="556"/>
    </location>
</feature>
<evidence type="ECO:0000256" key="12">
    <source>
        <dbReference type="SAM" id="MobiDB-lite"/>
    </source>
</evidence>
<proteinExistence type="inferred from homology"/>
<dbReference type="Pfam" id="PF03422">
    <property type="entry name" value="CBM_6"/>
    <property type="match status" value="1"/>
</dbReference>
<protein>
    <recommendedName>
        <fullName evidence="11">Beta-xylanase</fullName>
        <ecNumber evidence="11">3.2.1.8</ecNumber>
    </recommendedName>
</protein>
<dbReference type="Gene3D" id="3.20.20.80">
    <property type="entry name" value="Glycosidases"/>
    <property type="match status" value="1"/>
</dbReference>
<dbReference type="EMBL" id="CP047491">
    <property type="protein sequence ID" value="QHQ40204.1"/>
    <property type="molecule type" value="Genomic_DNA"/>
</dbReference>
<dbReference type="Proteomes" id="UP000563601">
    <property type="component" value="Unassembled WGS sequence"/>
</dbReference>
<dbReference type="SMART" id="SM00606">
    <property type="entry name" value="CBD_IV"/>
    <property type="match status" value="1"/>
</dbReference>
<dbReference type="InterPro" id="IPR005084">
    <property type="entry name" value="CBM6"/>
</dbReference>
<dbReference type="InterPro" id="IPR006584">
    <property type="entry name" value="Cellulose-bd_IV"/>
</dbReference>
<evidence type="ECO:0000259" key="14">
    <source>
        <dbReference type="PROSITE" id="PS51175"/>
    </source>
</evidence>
<keyword evidence="5" id="KW-0677">Repeat</keyword>
<dbReference type="SUPFAM" id="SSF51445">
    <property type="entry name" value="(Trans)glycosidases"/>
    <property type="match status" value="1"/>
</dbReference>
<dbReference type="Pfam" id="PF00331">
    <property type="entry name" value="Glyco_hydro_10"/>
    <property type="match status" value="1"/>
</dbReference>
<evidence type="ECO:0000313" key="16">
    <source>
        <dbReference type="EMBL" id="MBB5212589.1"/>
    </source>
</evidence>
<evidence type="ECO:0000313" key="19">
    <source>
        <dbReference type="Proteomes" id="UP000563601"/>
    </source>
</evidence>
<dbReference type="OrthoDB" id="4241492at2"/>
<evidence type="ECO:0000256" key="11">
    <source>
        <dbReference type="RuleBase" id="RU361174"/>
    </source>
</evidence>
<dbReference type="Proteomes" id="UP000464675">
    <property type="component" value="Chromosome"/>
</dbReference>
<gene>
    <name evidence="17" type="ORF">GTQ55_15265</name>
    <name evidence="16" type="ORF">HNQ53_002814</name>
</gene>
<reference evidence="16 19" key="2">
    <citation type="submission" date="2020-08" db="EMBL/GenBank/DDBJ databases">
        <title>Genomic Encyclopedia of Type Strains, Phase IV (KMG-IV): sequencing the most valuable type-strain genomes for metagenomic binning, comparative biology and taxonomic classification.</title>
        <authorList>
            <person name="Goeker M."/>
        </authorList>
    </citation>
    <scope>NUCLEOTIDE SEQUENCE [LARGE SCALE GENOMIC DNA]</scope>
    <source>
        <strain evidence="16 19">DSM 11525</strain>
    </source>
</reference>
<keyword evidence="7 11" id="KW-0119">Carbohydrate metabolism</keyword>
<keyword evidence="4 13" id="KW-0732">Signal</keyword>
<keyword evidence="9 11" id="KW-0624">Polysaccharide degradation</keyword>
<evidence type="ECO:0000313" key="17">
    <source>
        <dbReference type="EMBL" id="QHQ40204.1"/>
    </source>
</evidence>
<feature type="region of interest" description="Disordered" evidence="12">
    <location>
        <begin position="29"/>
        <end position="62"/>
    </location>
</feature>
<feature type="chain" id="PRO_5043490132" description="Beta-xylanase" evidence="13">
    <location>
        <begin position="19"/>
        <end position="874"/>
    </location>
</feature>
<keyword evidence="18" id="KW-1185">Reference proteome</keyword>
<evidence type="ECO:0000259" key="15">
    <source>
        <dbReference type="PROSITE" id="PS51760"/>
    </source>
</evidence>
<dbReference type="Pfam" id="PF22352">
    <property type="entry name" value="K319L-like_PKD"/>
    <property type="match status" value="1"/>
</dbReference>
<dbReference type="CDD" id="cd04084">
    <property type="entry name" value="CBM6_xylanase-like"/>
    <property type="match status" value="1"/>
</dbReference>
<dbReference type="AlphaFoldDB" id="A0A6P1TBR0"/>
<keyword evidence="3" id="KW-0858">Xylan degradation</keyword>
<keyword evidence="8 11" id="KW-0326">Glycosidase</keyword>
<feature type="compositionally biased region" description="Polar residues" evidence="12">
    <location>
        <begin position="29"/>
        <end position="39"/>
    </location>
</feature>
<dbReference type="SMART" id="SM00633">
    <property type="entry name" value="Glyco_10"/>
    <property type="match status" value="1"/>
</dbReference>
<comment type="catalytic activity">
    <reaction evidence="1 11">
        <text>Endohydrolysis of (1-&gt;4)-beta-D-xylosidic linkages in xylans.</text>
        <dbReference type="EC" id="3.2.1.8"/>
    </reaction>
</comment>
<dbReference type="Gene3D" id="2.60.120.260">
    <property type="entry name" value="Galactose-binding domain-like"/>
    <property type="match status" value="3"/>
</dbReference>
<reference evidence="17 18" key="1">
    <citation type="submission" date="2020-01" db="EMBL/GenBank/DDBJ databases">
        <title>The possibility of degradation of plastic by Microbulbifer hydrolyticus IRE-31.</title>
        <authorList>
            <person name="Liu L."/>
        </authorList>
    </citation>
    <scope>NUCLEOTIDE SEQUENCE [LARGE SCALE GENOMIC DNA]</scope>
    <source>
        <strain evidence="17 18">IRE-31</strain>
    </source>
</reference>
<dbReference type="InterPro" id="IPR013783">
    <property type="entry name" value="Ig-like_fold"/>
</dbReference>
<dbReference type="InterPro" id="IPR008979">
    <property type="entry name" value="Galactose-bd-like_sf"/>
</dbReference>
<feature type="active site" description="Nucleophile" evidence="10">
    <location>
        <position position="347"/>
    </location>
</feature>
<feature type="compositionally biased region" description="Polar residues" evidence="12">
    <location>
        <begin position="52"/>
        <end position="62"/>
    </location>
</feature>
<feature type="signal peptide" evidence="13">
    <location>
        <begin position="1"/>
        <end position="18"/>
    </location>
</feature>
<dbReference type="GO" id="GO:0030246">
    <property type="term" value="F:carbohydrate binding"/>
    <property type="evidence" value="ECO:0007669"/>
    <property type="project" value="InterPro"/>
</dbReference>
<dbReference type="PANTHER" id="PTHR31490:SF88">
    <property type="entry name" value="BETA-XYLANASE"/>
    <property type="match status" value="1"/>
</dbReference>
<dbReference type="EC" id="3.2.1.8" evidence="11"/>
<dbReference type="InterPro" id="IPR031158">
    <property type="entry name" value="GH10_AS"/>
</dbReference>
<sequence length="874" mass="93642">MKNTLFPIAVLAVAIASAGCTNKEIEQPDQAQVTDNNLAPTADAGPDRTVSEGASVTLSGSGSDMDGSIASYNWSQVSGPSVTLTAGDAGTTTFTAPAVESSSQLVFELRVNDDGGAASPADAVTVTVLPTYDKFFGTAIEHPDDYNQLTTYFNQITPGNAAKWGSVESERDMPVWTDLDTAHTFAESNNLHFKFHTLFWGQQQPGWIEGLTAEEQRAEIDEWLTDVAARYPNLDMIDVVNEPLHAPPAYKEALGGDGDTGWDWLITAFELAREHFPESKLILNDYNILNLEDATEDYLALVDLLNSRDLIDGVGVQAHFLEQSLGVDVAANLDTLASAGLPIYVSELDINFADDARHANKLRELFTVFWEHPAVAGVTHWGYRQGYMWRSEAWLLASDGTERAGLQWLNCYLAENQDCDVLVPEYVPGGWSGSDELLTLEAELYDEGRGVQAAGNIVAQTDLGDWIRFQSVEFNEAWDSFSVNYAKGAGEAGSISIRLGSLDAADALNVQLPATNGWSDFQTITADWSPVSGTQDVYVRFNDVAGVGNIDWLRFGVAGAEPVNNLVSNGDFEQGADGWGAGWAGGALSTSTDYAKSGNRSLLASGFGSGAYATYDLTTLLEPGTNYPVSAWALHTGAGAAQITLVTKLACEGQSDQYIWLNNQGEAPAQTWVQLSGLLEIAADCQINEALLYFENTPGGTDVYIDAVEVIAPGGEEPASNNLITDGGFEGTALSSSWSAWWTGGTSLAISDEQAQAGSQSLKISDRVENSMPSYDLTSKVEAGATYDVSLFVQHSGPEAAPISLTQKLVCEGADDAYVGVASAESMAANTWTEMTGTLEVPGDCTVNELRLYFEGIPAAVETLYIDEFSVTPQ</sequence>
<dbReference type="Pfam" id="PF02018">
    <property type="entry name" value="CBM_4_9"/>
    <property type="match status" value="2"/>
</dbReference>
<dbReference type="PROSITE" id="PS51257">
    <property type="entry name" value="PROKAR_LIPOPROTEIN"/>
    <property type="match status" value="1"/>
</dbReference>
<dbReference type="EMBL" id="JACHHR010000003">
    <property type="protein sequence ID" value="MBB5212589.1"/>
    <property type="molecule type" value="Genomic_DNA"/>
</dbReference>
<keyword evidence="6 11" id="KW-0378">Hydrolase</keyword>
<evidence type="ECO:0000256" key="5">
    <source>
        <dbReference type="ARBA" id="ARBA00022737"/>
    </source>
</evidence>
<name>A0A6P1TBR0_9GAMM</name>
<dbReference type="PRINTS" id="PR00134">
    <property type="entry name" value="GLHYDRLASE10"/>
</dbReference>
<evidence type="ECO:0000256" key="6">
    <source>
        <dbReference type="ARBA" id="ARBA00022801"/>
    </source>
</evidence>
<evidence type="ECO:0000256" key="13">
    <source>
        <dbReference type="SAM" id="SignalP"/>
    </source>
</evidence>
<dbReference type="SUPFAM" id="SSF49785">
    <property type="entry name" value="Galactose-binding domain-like"/>
    <property type="match status" value="3"/>
</dbReference>
<accession>A0A6P1TBR0</accession>
<dbReference type="InterPro" id="IPR001000">
    <property type="entry name" value="GH10_dom"/>
</dbReference>
<evidence type="ECO:0000256" key="4">
    <source>
        <dbReference type="ARBA" id="ARBA00022729"/>
    </source>
</evidence>
<dbReference type="PROSITE" id="PS00591">
    <property type="entry name" value="GH10_1"/>
    <property type="match status" value="1"/>
</dbReference>
<dbReference type="GO" id="GO:0045493">
    <property type="term" value="P:xylan catabolic process"/>
    <property type="evidence" value="ECO:0007669"/>
    <property type="project" value="UniProtKB-KW"/>
</dbReference>
<evidence type="ECO:0000256" key="8">
    <source>
        <dbReference type="ARBA" id="ARBA00023295"/>
    </source>
</evidence>
<dbReference type="PROSITE" id="PS51175">
    <property type="entry name" value="CBM6"/>
    <property type="match status" value="1"/>
</dbReference>
<evidence type="ECO:0000256" key="2">
    <source>
        <dbReference type="ARBA" id="ARBA00007495"/>
    </source>
</evidence>
<evidence type="ECO:0000256" key="1">
    <source>
        <dbReference type="ARBA" id="ARBA00000681"/>
    </source>
</evidence>
<evidence type="ECO:0000256" key="7">
    <source>
        <dbReference type="ARBA" id="ARBA00023277"/>
    </source>
</evidence>
<dbReference type="InterPro" id="IPR017853">
    <property type="entry name" value="GH"/>
</dbReference>
<dbReference type="GO" id="GO:0031176">
    <property type="term" value="F:endo-1,4-beta-xylanase activity"/>
    <property type="evidence" value="ECO:0007669"/>
    <property type="project" value="UniProtKB-EC"/>
</dbReference>
<evidence type="ECO:0000256" key="3">
    <source>
        <dbReference type="ARBA" id="ARBA00022651"/>
    </source>
</evidence>
<comment type="similarity">
    <text evidence="2 11">Belongs to the glycosyl hydrolase 10 (cellulase F) family.</text>
</comment>